<dbReference type="AlphaFoldDB" id="A0A0F9FNE8"/>
<name>A0A0F9FNE8_9ZZZZ</name>
<reference evidence="1" key="1">
    <citation type="journal article" date="2015" name="Nature">
        <title>Complex archaea that bridge the gap between prokaryotes and eukaryotes.</title>
        <authorList>
            <person name="Spang A."/>
            <person name="Saw J.H."/>
            <person name="Jorgensen S.L."/>
            <person name="Zaremba-Niedzwiedzka K."/>
            <person name="Martijn J."/>
            <person name="Lind A.E."/>
            <person name="van Eijk R."/>
            <person name="Schleper C."/>
            <person name="Guy L."/>
            <person name="Ettema T.J."/>
        </authorList>
    </citation>
    <scope>NUCLEOTIDE SEQUENCE</scope>
</reference>
<dbReference type="PROSITE" id="PS51257">
    <property type="entry name" value="PROKAR_LIPOPROTEIN"/>
    <property type="match status" value="1"/>
</dbReference>
<accession>A0A0F9FNE8</accession>
<protein>
    <submittedName>
        <fullName evidence="1">Uncharacterized protein</fullName>
    </submittedName>
</protein>
<proteinExistence type="predicted"/>
<organism evidence="1">
    <name type="scientific">marine sediment metagenome</name>
    <dbReference type="NCBI Taxonomy" id="412755"/>
    <lineage>
        <taxon>unclassified sequences</taxon>
        <taxon>metagenomes</taxon>
        <taxon>ecological metagenomes</taxon>
    </lineage>
</organism>
<dbReference type="EMBL" id="LAZR01031842">
    <property type="protein sequence ID" value="KKL52577.1"/>
    <property type="molecule type" value="Genomic_DNA"/>
</dbReference>
<comment type="caution">
    <text evidence="1">The sequence shown here is derived from an EMBL/GenBank/DDBJ whole genome shotgun (WGS) entry which is preliminary data.</text>
</comment>
<evidence type="ECO:0000313" key="1">
    <source>
        <dbReference type="EMBL" id="KKL52577.1"/>
    </source>
</evidence>
<gene>
    <name evidence="1" type="ORF">LCGC14_2284080</name>
</gene>
<sequence>MNRLIMILGAAFWLGACDGSSPPPPEPCEGPPECVDWDREACECRDSPLPCELEPAICESGEVDLEACECVPVEPPPPNVPDPAEYINLDRVDDIINGTSSRNPGLLHGLTFGGWRDPLNVAAKCSDEVEYIGFSNAGALHDFGVFGMELALEGEDFIVPQLRKVNRRCKENHPQHDLRFCGRSEMRKSRLVKYRGTEEEPRLDAHLDRAAMARGLAGRCRAKLAANAGSPYDSIAGWCQSMKLAGFSKEDCPQ</sequence>